<dbReference type="RefSeq" id="WP_121369604.1">
    <property type="nucleotide sequence ID" value="NZ_RBKS01000001.1"/>
</dbReference>
<accession>A0A495II05</accession>
<evidence type="ECO:0000313" key="1">
    <source>
        <dbReference type="EMBL" id="RKR74745.1"/>
    </source>
</evidence>
<gene>
    <name evidence="1" type="ORF">C8E83_1874</name>
</gene>
<proteinExistence type="predicted"/>
<evidence type="ECO:0000313" key="2">
    <source>
        <dbReference type="Proteomes" id="UP000280008"/>
    </source>
</evidence>
<keyword evidence="2" id="KW-1185">Reference proteome</keyword>
<reference evidence="1 2" key="1">
    <citation type="submission" date="2018-10" db="EMBL/GenBank/DDBJ databases">
        <title>Sequencing the genomes of 1000 actinobacteria strains.</title>
        <authorList>
            <person name="Klenk H.-P."/>
        </authorList>
    </citation>
    <scope>NUCLEOTIDE SEQUENCE [LARGE SCALE GENOMIC DNA]</scope>
    <source>
        <strain evidence="1 2">DSM 17894</strain>
    </source>
</reference>
<protein>
    <recommendedName>
        <fullName evidence="3">DUF4365 domain-containing protein</fullName>
    </recommendedName>
</protein>
<dbReference type="Proteomes" id="UP000280008">
    <property type="component" value="Unassembled WGS sequence"/>
</dbReference>
<dbReference type="EMBL" id="RBKS01000001">
    <property type="protein sequence ID" value="RKR74745.1"/>
    <property type="molecule type" value="Genomic_DNA"/>
</dbReference>
<comment type="caution">
    <text evidence="1">The sequence shown here is derived from an EMBL/GenBank/DDBJ whole genome shotgun (WGS) entry which is preliminary data.</text>
</comment>
<dbReference type="AlphaFoldDB" id="A0A495II05"/>
<evidence type="ECO:0008006" key="3">
    <source>
        <dbReference type="Google" id="ProtNLM"/>
    </source>
</evidence>
<name>A0A495II05_9MICO</name>
<organism evidence="1 2">
    <name type="scientific">Frondihabitans australicus</name>
    <dbReference type="NCBI Taxonomy" id="386892"/>
    <lineage>
        <taxon>Bacteria</taxon>
        <taxon>Bacillati</taxon>
        <taxon>Actinomycetota</taxon>
        <taxon>Actinomycetes</taxon>
        <taxon>Micrococcales</taxon>
        <taxon>Microbacteriaceae</taxon>
        <taxon>Frondihabitans</taxon>
    </lineage>
</organism>
<dbReference type="OrthoDB" id="5050261at2"/>
<sequence>MVDVEALAVTAVAAAIARCSHLSGRIDSNDKTPLTDGAIDLYKSPDRKKSSLVGRVPVQVKGRTTPKKIKLKAKSVGWPIDRDTLEFMRADGGGLYFYVPVSPEGNVRGIFYAALMPFKIRRLLESMPAEQKSLTVPMRRLPDDVADIERLVHVAFDGKKQMNPVSLNDVLPQLESLTVTTLTHISGSEPTILNLSDTDFTVVGKTKNGSEIPVDVDLAFYPEKQQQSVSAACGGVEFAAASVERIDDETSRIVLSAGLSIRARRVEDGLSTNIDLTRAGTLFEQFDDVTFFLAAAAGEPLVINGHELPPLPIAPADRGDLVKVRHLLAKMMAVIESFDLGRDLGRSIDVVPEEQQHLLMLHPALVGGKEVRVSTDGVGRLNLSIGPFQIVVLVFDGADADHRQIVDPFAPEQRSRLYFRQTSEDDDPLTVRRATLYESLTADDLGKTLNLHLDEIVEAYEMLEDRPVALGMANQTALNLLLAADKVTSAAHAAYLLRGASNLTAWLVREGDGDPIYSVNSWQVQHRLGTLDDEDRRSIRQERRRHRSDGALDPLAEACLAILLDERDELNSILDDLSEDDRAKLRSWPIWALRND</sequence>